<proteinExistence type="predicted"/>
<dbReference type="EMBL" id="JAAALK010000080">
    <property type="protein sequence ID" value="KAG8092439.1"/>
    <property type="molecule type" value="Genomic_DNA"/>
</dbReference>
<gene>
    <name evidence="2" type="ORF">GUJ93_ZPchr0012g21850</name>
</gene>
<reference evidence="2" key="1">
    <citation type="journal article" date="2021" name="bioRxiv">
        <title>Whole Genome Assembly and Annotation of Northern Wild Rice, Zizania palustris L., Supports a Whole Genome Duplication in the Zizania Genus.</title>
        <authorList>
            <person name="Haas M."/>
            <person name="Kono T."/>
            <person name="Macchietto M."/>
            <person name="Millas R."/>
            <person name="McGilp L."/>
            <person name="Shao M."/>
            <person name="Duquette J."/>
            <person name="Hirsch C.N."/>
            <person name="Kimball J."/>
        </authorList>
    </citation>
    <scope>NUCLEOTIDE SEQUENCE</scope>
    <source>
        <tissue evidence="2">Fresh leaf tissue</tissue>
    </source>
</reference>
<dbReference type="Proteomes" id="UP000729402">
    <property type="component" value="Unassembled WGS sequence"/>
</dbReference>
<keyword evidence="3" id="KW-1185">Reference proteome</keyword>
<accession>A0A8J5WPI0</accession>
<organism evidence="2 3">
    <name type="scientific">Zizania palustris</name>
    <name type="common">Northern wild rice</name>
    <dbReference type="NCBI Taxonomy" id="103762"/>
    <lineage>
        <taxon>Eukaryota</taxon>
        <taxon>Viridiplantae</taxon>
        <taxon>Streptophyta</taxon>
        <taxon>Embryophyta</taxon>
        <taxon>Tracheophyta</taxon>
        <taxon>Spermatophyta</taxon>
        <taxon>Magnoliopsida</taxon>
        <taxon>Liliopsida</taxon>
        <taxon>Poales</taxon>
        <taxon>Poaceae</taxon>
        <taxon>BOP clade</taxon>
        <taxon>Oryzoideae</taxon>
        <taxon>Oryzeae</taxon>
        <taxon>Zizaniinae</taxon>
        <taxon>Zizania</taxon>
    </lineage>
</organism>
<sequence>MWRGEAEGKIDESEEIEAIPNLLETKDQEFEEVVEQSANNNSEEEDEAEDVNNNNEEEYTVIPNEWQAQDFDVLAVTKRRDTRWEYGQNEVQKDAVYPMKDAVQDAVKAWALSL</sequence>
<evidence type="ECO:0000256" key="1">
    <source>
        <dbReference type="SAM" id="MobiDB-lite"/>
    </source>
</evidence>
<name>A0A8J5WPI0_ZIZPA</name>
<reference evidence="2" key="2">
    <citation type="submission" date="2021-02" db="EMBL/GenBank/DDBJ databases">
        <authorList>
            <person name="Kimball J.A."/>
            <person name="Haas M.W."/>
            <person name="Macchietto M."/>
            <person name="Kono T."/>
            <person name="Duquette J."/>
            <person name="Shao M."/>
        </authorList>
    </citation>
    <scope>NUCLEOTIDE SEQUENCE</scope>
    <source>
        <tissue evidence="2">Fresh leaf tissue</tissue>
    </source>
</reference>
<dbReference type="AlphaFoldDB" id="A0A8J5WPI0"/>
<comment type="caution">
    <text evidence="2">The sequence shown here is derived from an EMBL/GenBank/DDBJ whole genome shotgun (WGS) entry which is preliminary data.</text>
</comment>
<protein>
    <submittedName>
        <fullName evidence="2">Uncharacterized protein</fullName>
    </submittedName>
</protein>
<feature type="region of interest" description="Disordered" evidence="1">
    <location>
        <begin position="31"/>
        <end position="62"/>
    </location>
</feature>
<feature type="compositionally biased region" description="Acidic residues" evidence="1">
    <location>
        <begin position="42"/>
        <end position="59"/>
    </location>
</feature>
<evidence type="ECO:0000313" key="2">
    <source>
        <dbReference type="EMBL" id="KAG8092439.1"/>
    </source>
</evidence>
<evidence type="ECO:0000313" key="3">
    <source>
        <dbReference type="Proteomes" id="UP000729402"/>
    </source>
</evidence>